<sequence length="434" mass="48622">MFNSKKLTKRVEELEQQLLLLNAFNSSIKTKVPFIEFTPDGHIVYANELLLDVMGYSLDEVKGEHHRVLCFPEDTAKPEYKKLWDNLAKGHPQEGRFIRKNKADKAVWLAATYLPIQDSRGKVISVVKVASDVTEEQVQLERVTAEQNAIEHSLAVIEFTPDGHILDANSNFLKCMGYSKLSDIQGKHHRMFCDSEFYEKNPNFWQELAKGKFQTGLFQRVDRYGKRIWLEATYNPVYNHANEVVRIIKMASDITERVEQAMTVRDAAHTSLSIAKETETSAREGKRSIENLLSNSIEINRAVEQVSLMIDNLNNQSRSVEAIISTISGIAEQTNLLALNAAIEAARAGEQGRGFAVVADEVRKLAARTSESTAEITAVINKNSEITAKIDEQIKVVCEKSATGEQQTNEIAGVIDDIEKDAGKVVDTVKRLSI</sequence>
<dbReference type="PANTHER" id="PTHR24422:SF10">
    <property type="entry name" value="CHEMOTAXIS PROTEIN METHYLTRANSFERASE 2"/>
    <property type="match status" value="1"/>
</dbReference>
<reference evidence="7" key="1">
    <citation type="submission" date="2016-10" db="EMBL/GenBank/DDBJ databases">
        <authorList>
            <person name="Varghese N."/>
            <person name="Submissions S."/>
        </authorList>
    </citation>
    <scope>NUCLEOTIDE SEQUENCE [LARGE SCALE GENOMIC DNA]</scope>
    <source>
        <strain evidence="7">CGMCC 1.10228</strain>
    </source>
</reference>
<dbReference type="PANTHER" id="PTHR24422">
    <property type="entry name" value="CHEMOTAXIS PROTEIN METHYLTRANSFERASE"/>
    <property type="match status" value="1"/>
</dbReference>
<gene>
    <name evidence="6" type="ORF">SAMN04488136_12929</name>
</gene>
<dbReference type="InterPro" id="IPR013655">
    <property type="entry name" value="PAS_fold_3"/>
</dbReference>
<accession>A0A1G8F8V6</accession>
<dbReference type="GO" id="GO:0006935">
    <property type="term" value="P:chemotaxis"/>
    <property type="evidence" value="ECO:0007669"/>
    <property type="project" value="InterPro"/>
</dbReference>
<dbReference type="Pfam" id="PF08448">
    <property type="entry name" value="PAS_4"/>
    <property type="match status" value="1"/>
</dbReference>
<feature type="domain" description="PAC" evidence="5">
    <location>
        <begin position="214"/>
        <end position="266"/>
    </location>
</feature>
<dbReference type="InterPro" id="IPR001610">
    <property type="entry name" value="PAC"/>
</dbReference>
<dbReference type="InterPro" id="IPR035965">
    <property type="entry name" value="PAS-like_dom_sf"/>
</dbReference>
<feature type="domain" description="PAC" evidence="5">
    <location>
        <begin position="91"/>
        <end position="145"/>
    </location>
</feature>
<evidence type="ECO:0000256" key="1">
    <source>
        <dbReference type="ARBA" id="ARBA00023224"/>
    </source>
</evidence>
<dbReference type="PRINTS" id="PR00260">
    <property type="entry name" value="CHEMTRNSDUCR"/>
</dbReference>
<dbReference type="InterPro" id="IPR050903">
    <property type="entry name" value="Bact_Chemotaxis_MeTrfase"/>
</dbReference>
<evidence type="ECO:0000259" key="3">
    <source>
        <dbReference type="PROSITE" id="PS50111"/>
    </source>
</evidence>
<dbReference type="GO" id="GO:0004888">
    <property type="term" value="F:transmembrane signaling receptor activity"/>
    <property type="evidence" value="ECO:0007669"/>
    <property type="project" value="InterPro"/>
</dbReference>
<organism evidence="6 7">
    <name type="scientific">Vibrio xiamenensis</name>
    <dbReference type="NCBI Taxonomy" id="861298"/>
    <lineage>
        <taxon>Bacteria</taxon>
        <taxon>Pseudomonadati</taxon>
        <taxon>Pseudomonadota</taxon>
        <taxon>Gammaproteobacteria</taxon>
        <taxon>Vibrionales</taxon>
        <taxon>Vibrionaceae</taxon>
        <taxon>Vibrio</taxon>
    </lineage>
</organism>
<dbReference type="OrthoDB" id="9765776at2"/>
<dbReference type="InterPro" id="IPR004090">
    <property type="entry name" value="Chemotax_Me-accpt_rcpt"/>
</dbReference>
<dbReference type="GO" id="GO:0016020">
    <property type="term" value="C:membrane"/>
    <property type="evidence" value="ECO:0007669"/>
    <property type="project" value="InterPro"/>
</dbReference>
<proteinExistence type="predicted"/>
<evidence type="ECO:0000313" key="6">
    <source>
        <dbReference type="EMBL" id="SDH78593.1"/>
    </source>
</evidence>
<dbReference type="PROSITE" id="PS50111">
    <property type="entry name" value="CHEMOTAXIS_TRANSDUC_2"/>
    <property type="match status" value="1"/>
</dbReference>
<dbReference type="SUPFAM" id="SSF55785">
    <property type="entry name" value="PYP-like sensor domain (PAS domain)"/>
    <property type="match status" value="2"/>
</dbReference>
<dbReference type="Gene3D" id="1.10.287.950">
    <property type="entry name" value="Methyl-accepting chemotaxis protein"/>
    <property type="match status" value="1"/>
</dbReference>
<evidence type="ECO:0000256" key="2">
    <source>
        <dbReference type="PROSITE-ProRule" id="PRU00284"/>
    </source>
</evidence>
<dbReference type="Pfam" id="PF08447">
    <property type="entry name" value="PAS_3"/>
    <property type="match status" value="1"/>
</dbReference>
<dbReference type="AlphaFoldDB" id="A0A1G8F8V6"/>
<dbReference type="SUPFAM" id="SSF58104">
    <property type="entry name" value="Methyl-accepting chemotaxis protein (MCP) signaling domain"/>
    <property type="match status" value="1"/>
</dbReference>
<protein>
    <submittedName>
        <fullName evidence="6">Methyl-accepting chemotaxis sensory transducer with Pas/Pac sensor</fullName>
    </submittedName>
</protein>
<evidence type="ECO:0000259" key="4">
    <source>
        <dbReference type="PROSITE" id="PS50112"/>
    </source>
</evidence>
<dbReference type="InterPro" id="IPR000700">
    <property type="entry name" value="PAS-assoc_C"/>
</dbReference>
<name>A0A1G8F8V6_9VIBR</name>
<dbReference type="Gene3D" id="3.30.450.20">
    <property type="entry name" value="PAS domain"/>
    <property type="match status" value="2"/>
</dbReference>
<dbReference type="PROSITE" id="PS50112">
    <property type="entry name" value="PAS"/>
    <property type="match status" value="1"/>
</dbReference>
<keyword evidence="7" id="KW-1185">Reference proteome</keyword>
<dbReference type="SMART" id="SM00086">
    <property type="entry name" value="PAC"/>
    <property type="match status" value="2"/>
</dbReference>
<dbReference type="Pfam" id="PF00015">
    <property type="entry name" value="MCPsignal"/>
    <property type="match status" value="1"/>
</dbReference>
<dbReference type="GO" id="GO:0007165">
    <property type="term" value="P:signal transduction"/>
    <property type="evidence" value="ECO:0007669"/>
    <property type="project" value="UniProtKB-KW"/>
</dbReference>
<dbReference type="STRING" id="861298.SAMN04488136_12929"/>
<dbReference type="CDD" id="cd00130">
    <property type="entry name" value="PAS"/>
    <property type="match status" value="2"/>
</dbReference>
<feature type="domain" description="Methyl-accepting transducer" evidence="3">
    <location>
        <begin position="242"/>
        <end position="434"/>
    </location>
</feature>
<dbReference type="InterPro" id="IPR000014">
    <property type="entry name" value="PAS"/>
</dbReference>
<evidence type="ECO:0000313" key="7">
    <source>
        <dbReference type="Proteomes" id="UP000198854"/>
    </source>
</evidence>
<dbReference type="Proteomes" id="UP000198854">
    <property type="component" value="Unassembled WGS sequence"/>
</dbReference>
<dbReference type="EMBL" id="FNDD01000029">
    <property type="protein sequence ID" value="SDH78593.1"/>
    <property type="molecule type" value="Genomic_DNA"/>
</dbReference>
<dbReference type="PROSITE" id="PS50113">
    <property type="entry name" value="PAC"/>
    <property type="match status" value="2"/>
</dbReference>
<keyword evidence="1 2" id="KW-0807">Transducer</keyword>
<feature type="domain" description="PAS" evidence="4">
    <location>
        <begin position="40"/>
        <end position="74"/>
    </location>
</feature>
<dbReference type="SMART" id="SM00283">
    <property type="entry name" value="MA"/>
    <property type="match status" value="1"/>
</dbReference>
<dbReference type="InterPro" id="IPR004089">
    <property type="entry name" value="MCPsignal_dom"/>
</dbReference>
<dbReference type="NCBIfam" id="TIGR00229">
    <property type="entry name" value="sensory_box"/>
    <property type="match status" value="2"/>
</dbReference>
<evidence type="ECO:0000259" key="5">
    <source>
        <dbReference type="PROSITE" id="PS50113"/>
    </source>
</evidence>
<dbReference type="InterPro" id="IPR013656">
    <property type="entry name" value="PAS_4"/>
</dbReference>